<gene>
    <name evidence="3" type="ORF">HELGO_WM3386</name>
</gene>
<dbReference type="PANTHER" id="PTHR40252">
    <property type="entry name" value="BLR0328 PROTEIN"/>
    <property type="match status" value="1"/>
</dbReference>
<dbReference type="InterPro" id="IPR019494">
    <property type="entry name" value="FIST_C"/>
</dbReference>
<sequence>MRVQVNLYENGSWNKELDGSLDSANTLITVFSSSEFKKNEIGFNELCKKFPNAIITGCSTGGEIYKEELHDGSLSVSITKFEKTKIIAKHIKIENEKESFDRGCNLVEQFEQKGLKSLFILSDSITVNSSSLVDGFNSVLSRNVIVTGGMASDSGKFEKTWVFVDRKAMPSHVSAIGFYGDNIEISYASEGGWNRYGLERLVTSSDNKNTIYTVDDKPILKLYKDYMGEHSKNLPSSAFQFPILVIDEEGDTKVRAVFAANEETQSISVYSEIKEGNKIIFLKGSPHYIIGGAQQAAQNVQYPPNTSVLALVVSCVGRRAVLQEQTEDEVEIIEEVFNDNVSQVGFYSHGELSPQASGKCGLFNQTMTLSLIWES</sequence>
<dbReference type="Pfam" id="PF08495">
    <property type="entry name" value="FIST"/>
    <property type="match status" value="1"/>
</dbReference>
<dbReference type="EMBL" id="CACVAP010000039">
    <property type="protein sequence ID" value="CAA6802465.1"/>
    <property type="molecule type" value="Genomic_DNA"/>
</dbReference>
<protein>
    <recommendedName>
        <fullName evidence="4">FIST domain-containing protein</fullName>
    </recommendedName>
</protein>
<dbReference type="Pfam" id="PF10442">
    <property type="entry name" value="FIST_C"/>
    <property type="match status" value="1"/>
</dbReference>
<dbReference type="InterPro" id="IPR013702">
    <property type="entry name" value="FIST_domain_N"/>
</dbReference>
<dbReference type="SMART" id="SM00897">
    <property type="entry name" value="FIST"/>
    <property type="match status" value="1"/>
</dbReference>
<evidence type="ECO:0000259" key="1">
    <source>
        <dbReference type="SMART" id="SM00897"/>
    </source>
</evidence>
<reference evidence="3" key="1">
    <citation type="submission" date="2020-01" db="EMBL/GenBank/DDBJ databases">
        <authorList>
            <person name="Meier V. D."/>
            <person name="Meier V D."/>
        </authorList>
    </citation>
    <scope>NUCLEOTIDE SEQUENCE</scope>
    <source>
        <strain evidence="3">HLG_WM_MAG_06</strain>
    </source>
</reference>
<feature type="domain" description="FIST C-domain" evidence="2">
    <location>
        <begin position="219"/>
        <end position="355"/>
    </location>
</feature>
<evidence type="ECO:0000313" key="3">
    <source>
        <dbReference type="EMBL" id="CAA6802465.1"/>
    </source>
</evidence>
<feature type="domain" description="FIST" evidence="1">
    <location>
        <begin position="23"/>
        <end position="218"/>
    </location>
</feature>
<dbReference type="PANTHER" id="PTHR40252:SF2">
    <property type="entry name" value="BLR0328 PROTEIN"/>
    <property type="match status" value="1"/>
</dbReference>
<evidence type="ECO:0008006" key="4">
    <source>
        <dbReference type="Google" id="ProtNLM"/>
    </source>
</evidence>
<proteinExistence type="predicted"/>
<organism evidence="3">
    <name type="scientific">uncultured Sulfurovum sp</name>
    <dbReference type="NCBI Taxonomy" id="269237"/>
    <lineage>
        <taxon>Bacteria</taxon>
        <taxon>Pseudomonadati</taxon>
        <taxon>Campylobacterota</taxon>
        <taxon>Epsilonproteobacteria</taxon>
        <taxon>Campylobacterales</taxon>
        <taxon>Sulfurovaceae</taxon>
        <taxon>Sulfurovum</taxon>
        <taxon>environmental samples</taxon>
    </lineage>
</organism>
<dbReference type="SMART" id="SM01204">
    <property type="entry name" value="FIST_C"/>
    <property type="match status" value="1"/>
</dbReference>
<accession>A0A6S6SHQ0</accession>
<evidence type="ECO:0000259" key="2">
    <source>
        <dbReference type="SMART" id="SM01204"/>
    </source>
</evidence>
<name>A0A6S6SHQ0_9BACT</name>
<dbReference type="AlphaFoldDB" id="A0A6S6SHQ0"/>